<proteinExistence type="predicted"/>
<dbReference type="Proteomes" id="UP001162001">
    <property type="component" value="Segment"/>
</dbReference>
<reference evidence="1 2" key="1">
    <citation type="submission" date="2020-04" db="EMBL/GenBank/DDBJ databases">
        <title>Advantages and limits of metagenomic assembly and binning of a giant virus.</title>
        <authorList>
            <person name="Schulz F."/>
            <person name="Andreani J."/>
            <person name="Francis R."/>
            <person name="Boudjemaa H."/>
            <person name="Bou Khalil J.Y."/>
            <person name="Lee J."/>
            <person name="La Scola B."/>
            <person name="Woyke T."/>
        </authorList>
    </citation>
    <scope>NUCLEOTIDE SEQUENCE [LARGE SCALE GENOMIC DNA]</scope>
    <source>
        <strain evidence="1 2">FV1/VV64</strain>
    </source>
</reference>
<evidence type="ECO:0000313" key="1">
    <source>
        <dbReference type="EMBL" id="QKF94741.1"/>
    </source>
</evidence>
<gene>
    <name evidence="1" type="ORF">Fadolivirus_1_1283</name>
</gene>
<sequence>MDEFGHIRLSSTDFKSTKFVEDMLERNHNVFAIGVAVETEIDYDSYNRYNGLFDESRILWAQCSHIDTLREDSKNNPGFHCGDCIKVATSCHRCCAEGLYMSGMDTIDEWNELRKELNIISNSEDESIIHLLEIILSTDFYWRIWRKLNYPYGEDKQKDLQTLENEFKQIDSNYDRNGYSNIHTLLSLKNRYNRWNLYTDEEKKKFHERALRFRQYFEVRPVVEGIPWW</sequence>
<organism evidence="1 2">
    <name type="scientific">Fadolivirus FV1/VV64</name>
    <dbReference type="NCBI Taxonomy" id="3070911"/>
    <lineage>
        <taxon>Viruses</taxon>
        <taxon>Varidnaviria</taxon>
        <taxon>Bamfordvirae</taxon>
        <taxon>Nucleocytoviricota</taxon>
        <taxon>Megaviricetes</taxon>
        <taxon>Imitervirales</taxon>
        <taxon>Mimiviridae</taxon>
        <taxon>Klosneuvirinae</taxon>
        <taxon>Fadolivirus</taxon>
        <taxon>Fadolivirus algeromassiliense</taxon>
    </lineage>
</organism>
<dbReference type="EMBL" id="MT418680">
    <property type="protein sequence ID" value="QKF94741.1"/>
    <property type="molecule type" value="Genomic_DNA"/>
</dbReference>
<protein>
    <submittedName>
        <fullName evidence="1">Uncharacterized protein</fullName>
    </submittedName>
</protein>
<accession>A0A7D3R210</accession>
<name>A0A7D3R210_9VIRU</name>
<evidence type="ECO:0000313" key="2">
    <source>
        <dbReference type="Proteomes" id="UP001162001"/>
    </source>
</evidence>
<keyword evidence="2" id="KW-1185">Reference proteome</keyword>